<gene>
    <name evidence="2" type="ORF">N7468_008421</name>
</gene>
<dbReference type="AlphaFoldDB" id="A0A9W9TIM6"/>
<accession>A0A9W9TIM6</accession>
<feature type="region of interest" description="Disordered" evidence="1">
    <location>
        <begin position="1"/>
        <end position="48"/>
    </location>
</feature>
<proteinExistence type="predicted"/>
<name>A0A9W9TIM6_9EURO</name>
<sequence length="110" mass="12119">MSCPSRTRDTPNVFDEQSPMTLLASPPQVEDSGNPVEEDLQKQSVGRKSWKKKSVQLLCPSVMQSSDGNRLLATRDITCKSVSCFPCLGVLKLSAHMRIQDMGIHPTNDS</sequence>
<reference evidence="2" key="1">
    <citation type="submission" date="2022-11" db="EMBL/GenBank/DDBJ databases">
        <authorList>
            <person name="Petersen C."/>
        </authorList>
    </citation>
    <scope>NUCLEOTIDE SEQUENCE</scope>
    <source>
        <strain evidence="2">IBT 19713</strain>
    </source>
</reference>
<dbReference type="GeneID" id="83205020"/>
<evidence type="ECO:0000256" key="1">
    <source>
        <dbReference type="SAM" id="MobiDB-lite"/>
    </source>
</evidence>
<reference evidence="2" key="2">
    <citation type="journal article" date="2023" name="IMA Fungus">
        <title>Comparative genomic study of the Penicillium genus elucidates a diverse pangenome and 15 lateral gene transfer events.</title>
        <authorList>
            <person name="Petersen C."/>
            <person name="Sorensen T."/>
            <person name="Nielsen M.R."/>
            <person name="Sondergaard T.E."/>
            <person name="Sorensen J.L."/>
            <person name="Fitzpatrick D.A."/>
            <person name="Frisvad J.C."/>
            <person name="Nielsen K.L."/>
        </authorList>
    </citation>
    <scope>NUCLEOTIDE SEQUENCE</scope>
    <source>
        <strain evidence="2">IBT 19713</strain>
    </source>
</reference>
<organism evidence="2 3">
    <name type="scientific">Penicillium chermesinum</name>
    <dbReference type="NCBI Taxonomy" id="63820"/>
    <lineage>
        <taxon>Eukaryota</taxon>
        <taxon>Fungi</taxon>
        <taxon>Dikarya</taxon>
        <taxon>Ascomycota</taxon>
        <taxon>Pezizomycotina</taxon>
        <taxon>Eurotiomycetes</taxon>
        <taxon>Eurotiomycetidae</taxon>
        <taxon>Eurotiales</taxon>
        <taxon>Aspergillaceae</taxon>
        <taxon>Penicillium</taxon>
    </lineage>
</organism>
<dbReference type="RefSeq" id="XP_058328062.1">
    <property type="nucleotide sequence ID" value="XM_058477717.1"/>
</dbReference>
<evidence type="ECO:0000313" key="2">
    <source>
        <dbReference type="EMBL" id="KAJ5223879.1"/>
    </source>
</evidence>
<comment type="caution">
    <text evidence="2">The sequence shown here is derived from an EMBL/GenBank/DDBJ whole genome shotgun (WGS) entry which is preliminary data.</text>
</comment>
<dbReference type="Proteomes" id="UP001150941">
    <property type="component" value="Unassembled WGS sequence"/>
</dbReference>
<dbReference type="EMBL" id="JAPQKS010000006">
    <property type="protein sequence ID" value="KAJ5223879.1"/>
    <property type="molecule type" value="Genomic_DNA"/>
</dbReference>
<protein>
    <submittedName>
        <fullName evidence="2">Uncharacterized protein</fullName>
    </submittedName>
</protein>
<evidence type="ECO:0000313" key="3">
    <source>
        <dbReference type="Proteomes" id="UP001150941"/>
    </source>
</evidence>
<keyword evidence="3" id="KW-1185">Reference proteome</keyword>